<gene>
    <name evidence="1" type="ORF">DPMN_004829</name>
</gene>
<dbReference type="EMBL" id="JAIWYP010000001">
    <property type="protein sequence ID" value="KAH3880907.1"/>
    <property type="molecule type" value="Genomic_DNA"/>
</dbReference>
<dbReference type="Proteomes" id="UP000828390">
    <property type="component" value="Unassembled WGS sequence"/>
</dbReference>
<keyword evidence="2" id="KW-1185">Reference proteome</keyword>
<proteinExistence type="predicted"/>
<reference evidence="1" key="2">
    <citation type="submission" date="2020-11" db="EMBL/GenBank/DDBJ databases">
        <authorList>
            <person name="McCartney M.A."/>
            <person name="Auch B."/>
            <person name="Kono T."/>
            <person name="Mallez S."/>
            <person name="Becker A."/>
            <person name="Gohl D.M."/>
            <person name="Silverstein K.A.T."/>
            <person name="Koren S."/>
            <person name="Bechman K.B."/>
            <person name="Herman A."/>
            <person name="Abrahante J.E."/>
            <person name="Garbe J."/>
        </authorList>
    </citation>
    <scope>NUCLEOTIDE SEQUENCE</scope>
    <source>
        <strain evidence="1">Duluth1</strain>
        <tissue evidence="1">Whole animal</tissue>
    </source>
</reference>
<evidence type="ECO:0000313" key="2">
    <source>
        <dbReference type="Proteomes" id="UP000828390"/>
    </source>
</evidence>
<name>A0A9D4RW88_DREPO</name>
<dbReference type="AlphaFoldDB" id="A0A9D4RW88"/>
<comment type="caution">
    <text evidence="1">The sequence shown here is derived from an EMBL/GenBank/DDBJ whole genome shotgun (WGS) entry which is preliminary data.</text>
</comment>
<sequence>MHQYSRTVSKIFRYSSNTALRSNRLWEIQSILNLPELKFAQVLSVRRLSMEAAVEAIYSSYPARIIFLEYEATQDAAARDHF</sequence>
<protein>
    <submittedName>
        <fullName evidence="1">Uncharacterized protein</fullName>
    </submittedName>
</protein>
<evidence type="ECO:0000313" key="1">
    <source>
        <dbReference type="EMBL" id="KAH3880907.1"/>
    </source>
</evidence>
<reference evidence="1" key="1">
    <citation type="journal article" date="2019" name="bioRxiv">
        <title>The Genome of the Zebra Mussel, Dreissena polymorpha: A Resource for Invasive Species Research.</title>
        <authorList>
            <person name="McCartney M.A."/>
            <person name="Auch B."/>
            <person name="Kono T."/>
            <person name="Mallez S."/>
            <person name="Zhang Y."/>
            <person name="Obille A."/>
            <person name="Becker A."/>
            <person name="Abrahante J.E."/>
            <person name="Garbe J."/>
            <person name="Badalamenti J.P."/>
            <person name="Herman A."/>
            <person name="Mangelson H."/>
            <person name="Liachko I."/>
            <person name="Sullivan S."/>
            <person name="Sone E.D."/>
            <person name="Koren S."/>
            <person name="Silverstein K.A.T."/>
            <person name="Beckman K.B."/>
            <person name="Gohl D.M."/>
        </authorList>
    </citation>
    <scope>NUCLEOTIDE SEQUENCE</scope>
    <source>
        <strain evidence="1">Duluth1</strain>
        <tissue evidence="1">Whole animal</tissue>
    </source>
</reference>
<accession>A0A9D4RW88</accession>
<organism evidence="1 2">
    <name type="scientific">Dreissena polymorpha</name>
    <name type="common">Zebra mussel</name>
    <name type="synonym">Mytilus polymorpha</name>
    <dbReference type="NCBI Taxonomy" id="45954"/>
    <lineage>
        <taxon>Eukaryota</taxon>
        <taxon>Metazoa</taxon>
        <taxon>Spiralia</taxon>
        <taxon>Lophotrochozoa</taxon>
        <taxon>Mollusca</taxon>
        <taxon>Bivalvia</taxon>
        <taxon>Autobranchia</taxon>
        <taxon>Heteroconchia</taxon>
        <taxon>Euheterodonta</taxon>
        <taxon>Imparidentia</taxon>
        <taxon>Neoheterodontei</taxon>
        <taxon>Myida</taxon>
        <taxon>Dreissenoidea</taxon>
        <taxon>Dreissenidae</taxon>
        <taxon>Dreissena</taxon>
    </lineage>
</organism>